<dbReference type="InterPro" id="IPR002343">
    <property type="entry name" value="Hud_Sxl_RNA"/>
</dbReference>
<keyword evidence="4" id="KW-0963">Cytoplasm</keyword>
<reference evidence="12" key="1">
    <citation type="submission" date="2025-08" db="UniProtKB">
        <authorList>
            <consortium name="Ensembl"/>
        </authorList>
    </citation>
    <scope>IDENTIFICATION</scope>
</reference>
<organism evidence="12 13">
    <name type="scientific">Fundulus heteroclitus</name>
    <name type="common">Killifish</name>
    <name type="synonym">Mummichog</name>
    <dbReference type="NCBI Taxonomy" id="8078"/>
    <lineage>
        <taxon>Eukaryota</taxon>
        <taxon>Metazoa</taxon>
        <taxon>Chordata</taxon>
        <taxon>Craniata</taxon>
        <taxon>Vertebrata</taxon>
        <taxon>Euteleostomi</taxon>
        <taxon>Actinopterygii</taxon>
        <taxon>Neopterygii</taxon>
        <taxon>Teleostei</taxon>
        <taxon>Neoteleostei</taxon>
        <taxon>Acanthomorphata</taxon>
        <taxon>Ovalentaria</taxon>
        <taxon>Atherinomorphae</taxon>
        <taxon>Cyprinodontiformes</taxon>
        <taxon>Fundulidae</taxon>
        <taxon>Fundulus</taxon>
    </lineage>
</organism>
<dbReference type="Proteomes" id="UP000265000">
    <property type="component" value="Unplaced"/>
</dbReference>
<feature type="region of interest" description="Disordered" evidence="10">
    <location>
        <begin position="1"/>
        <end position="34"/>
    </location>
</feature>
<keyword evidence="7 9" id="KW-0694">RNA-binding</keyword>
<sequence length="484" mass="53118">MARFTQTETRRQHHPQPSQPAHSKPISIHPESGNMKDQDAIKLFIGQIPRNLEEKDLKPLFEQFGKIHELTVLKDRYTGMHKGCAFLTYCARESAIKAQNALHEQKTLPGMTRPIQVKPADSESRGGKDRKLFVGMLNKQQTEEDVYRLFEPYGVIEECTVLRGPDGNSKGCAFVKFSTHTEAQSAIGALHGSQTMPGASSSLVVKFADTDKERTIRRMQQMVGQFGIFNPAIALPFSTYSSYAHALMQQQAAIMAATHGGYLTPSVAFPATQIHQMGALNINSLPPTPMTPVSGLSSPPANITTSAVPSIVTPIVNGFTGIPHQPNGHPAVETVYTNGLPPYSTQSPTAADTLQQAFTGVQQYTAIYPATTLTPIGQTLPQPPQVIQQQQQREGPEGCNLFIYHLPQEFGDNELMQMFLPFGTVISSKVFMDRATNQSKCFGFVSFDNPASAQAAIQAMNGFQIGMKRLKVQLKRPKDASRPY</sequence>
<evidence type="ECO:0000313" key="13">
    <source>
        <dbReference type="Proteomes" id="UP000265000"/>
    </source>
</evidence>
<dbReference type="AlphaFoldDB" id="A0A3Q2PEQ8"/>
<proteinExistence type="inferred from homology"/>
<comment type="subcellular location">
    <subcellularLocation>
        <location evidence="2">Cytoplasm</location>
    </subcellularLocation>
    <subcellularLocation>
        <location evidence="1">Nucleus</location>
    </subcellularLocation>
</comment>
<dbReference type="CDD" id="cd12632">
    <property type="entry name" value="RRM1_CELF3_4_5_6"/>
    <property type="match status" value="1"/>
</dbReference>
<dbReference type="FunFam" id="3.30.70.330:FF:000069">
    <property type="entry name" value="CUGBP Elav-like family member 5 isoform X1"/>
    <property type="match status" value="1"/>
</dbReference>
<dbReference type="FunFam" id="3.30.70.330:FF:000007">
    <property type="entry name" value="CUGBP Elav-like family member 4 isoform 3"/>
    <property type="match status" value="1"/>
</dbReference>
<dbReference type="PRINTS" id="PR00961">
    <property type="entry name" value="HUDSXLRNA"/>
</dbReference>
<keyword evidence="6" id="KW-0677">Repeat</keyword>
<dbReference type="GO" id="GO:0006397">
    <property type="term" value="P:mRNA processing"/>
    <property type="evidence" value="ECO:0007669"/>
    <property type="project" value="UniProtKB-KW"/>
</dbReference>
<dbReference type="STRING" id="8078.ENSFHEP00000011356"/>
<evidence type="ECO:0000256" key="7">
    <source>
        <dbReference type="ARBA" id="ARBA00022884"/>
    </source>
</evidence>
<evidence type="ECO:0000256" key="3">
    <source>
        <dbReference type="ARBA" id="ARBA00009621"/>
    </source>
</evidence>
<dbReference type="GeneTree" id="ENSGT00940000154201"/>
<evidence type="ECO:0000256" key="9">
    <source>
        <dbReference type="PROSITE-ProRule" id="PRU00176"/>
    </source>
</evidence>
<dbReference type="CDD" id="cd12639">
    <property type="entry name" value="RRM3_CELF3_4_5_6"/>
    <property type="match status" value="1"/>
</dbReference>
<accession>A0A3Q2PEQ8</accession>
<dbReference type="CDD" id="cd12635">
    <property type="entry name" value="RRM2_CELF3_4_5_6"/>
    <property type="match status" value="1"/>
</dbReference>
<dbReference type="Pfam" id="PF00076">
    <property type="entry name" value="RRM_1"/>
    <property type="match status" value="3"/>
</dbReference>
<dbReference type="FunFam" id="3.30.70.330:FF:000592">
    <property type="entry name" value="CUGBP Elav-like family member 4"/>
    <property type="match status" value="1"/>
</dbReference>
<dbReference type="GO" id="GO:0005634">
    <property type="term" value="C:nucleus"/>
    <property type="evidence" value="ECO:0007669"/>
    <property type="project" value="UniProtKB-SubCell"/>
</dbReference>
<comment type="similarity">
    <text evidence="3">Belongs to the CELF/BRUNOL family.</text>
</comment>
<protein>
    <submittedName>
        <fullName evidence="12">Cugbp, Elav-like family member 5a</fullName>
    </submittedName>
</protein>
<dbReference type="InterPro" id="IPR034648">
    <property type="entry name" value="CELF3/4/5/6_RRM1"/>
</dbReference>
<evidence type="ECO:0000256" key="2">
    <source>
        <dbReference type="ARBA" id="ARBA00004496"/>
    </source>
</evidence>
<dbReference type="PANTHER" id="PTHR24012">
    <property type="entry name" value="RNA BINDING PROTEIN"/>
    <property type="match status" value="1"/>
</dbReference>
<dbReference type="InterPro" id="IPR000504">
    <property type="entry name" value="RRM_dom"/>
</dbReference>
<evidence type="ECO:0000259" key="11">
    <source>
        <dbReference type="PROSITE" id="PS50102"/>
    </source>
</evidence>
<feature type="domain" description="RRM" evidence="11">
    <location>
        <begin position="130"/>
        <end position="210"/>
    </location>
</feature>
<evidence type="ECO:0000256" key="1">
    <source>
        <dbReference type="ARBA" id="ARBA00004123"/>
    </source>
</evidence>
<keyword evidence="5" id="KW-0507">mRNA processing</keyword>
<dbReference type="InterPro" id="IPR012677">
    <property type="entry name" value="Nucleotide-bd_a/b_plait_sf"/>
</dbReference>
<keyword evidence="13" id="KW-1185">Reference proteome</keyword>
<dbReference type="InterPro" id="IPR035979">
    <property type="entry name" value="RBD_domain_sf"/>
</dbReference>
<dbReference type="GO" id="GO:0005737">
    <property type="term" value="C:cytoplasm"/>
    <property type="evidence" value="ECO:0007669"/>
    <property type="project" value="UniProtKB-SubCell"/>
</dbReference>
<dbReference type="SMART" id="SM00360">
    <property type="entry name" value="RRM"/>
    <property type="match status" value="3"/>
</dbReference>
<feature type="domain" description="RRM" evidence="11">
    <location>
        <begin position="399"/>
        <end position="477"/>
    </location>
</feature>
<reference evidence="12" key="2">
    <citation type="submission" date="2025-09" db="UniProtKB">
        <authorList>
            <consortium name="Ensembl"/>
        </authorList>
    </citation>
    <scope>IDENTIFICATION</scope>
</reference>
<dbReference type="PROSITE" id="PS50102">
    <property type="entry name" value="RRM"/>
    <property type="match status" value="3"/>
</dbReference>
<dbReference type="GO" id="GO:0003723">
    <property type="term" value="F:RNA binding"/>
    <property type="evidence" value="ECO:0007669"/>
    <property type="project" value="UniProtKB-UniRule"/>
</dbReference>
<evidence type="ECO:0000256" key="8">
    <source>
        <dbReference type="ARBA" id="ARBA00023242"/>
    </source>
</evidence>
<feature type="domain" description="RRM" evidence="11">
    <location>
        <begin position="41"/>
        <end position="122"/>
    </location>
</feature>
<dbReference type="SUPFAM" id="SSF54928">
    <property type="entry name" value="RNA-binding domain, RBD"/>
    <property type="match status" value="2"/>
</dbReference>
<evidence type="ECO:0000256" key="4">
    <source>
        <dbReference type="ARBA" id="ARBA00022490"/>
    </source>
</evidence>
<evidence type="ECO:0000256" key="5">
    <source>
        <dbReference type="ARBA" id="ARBA00022664"/>
    </source>
</evidence>
<dbReference type="GO" id="GO:1990904">
    <property type="term" value="C:ribonucleoprotein complex"/>
    <property type="evidence" value="ECO:0007669"/>
    <property type="project" value="InterPro"/>
</dbReference>
<dbReference type="Ensembl" id="ENSFHET00000031562.1">
    <property type="protein sequence ID" value="ENSFHEP00000011356.1"/>
    <property type="gene ID" value="ENSFHEG00000012816.1"/>
</dbReference>
<keyword evidence="8" id="KW-0539">Nucleus</keyword>
<evidence type="ECO:0000256" key="10">
    <source>
        <dbReference type="SAM" id="MobiDB-lite"/>
    </source>
</evidence>
<evidence type="ECO:0000256" key="6">
    <source>
        <dbReference type="ARBA" id="ARBA00022737"/>
    </source>
</evidence>
<name>A0A3Q2PEQ8_FUNHE</name>
<dbReference type="Gene3D" id="3.30.70.330">
    <property type="match status" value="3"/>
</dbReference>
<evidence type="ECO:0000313" key="12">
    <source>
        <dbReference type="Ensembl" id="ENSFHEP00000011356.1"/>
    </source>
</evidence>